<keyword evidence="3" id="KW-1185">Reference proteome</keyword>
<comment type="caution">
    <text evidence="2">The sequence shown here is derived from an EMBL/GenBank/DDBJ whole genome shotgun (WGS) entry which is preliminary data.</text>
</comment>
<sequence length="112" mass="12480">TGVFFPFCPVYVTPASLPPSTPSSLPLFFPPSLSPPRPQSKYAAIEERIRHRKANKGKVATKGREEGMEEVTEEGRQERGEEGREEEEEEIGRLRGRGCQDGVCLGMMVDED</sequence>
<feature type="compositionally biased region" description="Basic and acidic residues" evidence="1">
    <location>
        <begin position="73"/>
        <end position="82"/>
    </location>
</feature>
<organism evidence="2 3">
    <name type="scientific">Nannochloropsis gaditana</name>
    <dbReference type="NCBI Taxonomy" id="72520"/>
    <lineage>
        <taxon>Eukaryota</taxon>
        <taxon>Sar</taxon>
        <taxon>Stramenopiles</taxon>
        <taxon>Ochrophyta</taxon>
        <taxon>Eustigmatophyceae</taxon>
        <taxon>Eustigmatales</taxon>
        <taxon>Monodopsidaceae</taxon>
        <taxon>Nannochloropsis</taxon>
    </lineage>
</organism>
<evidence type="ECO:0000313" key="2">
    <source>
        <dbReference type="EMBL" id="EWM30011.1"/>
    </source>
</evidence>
<reference evidence="2 3" key="1">
    <citation type="journal article" date="2014" name="Mol. Plant">
        <title>Chromosome Scale Genome Assembly and Transcriptome Profiling of Nannochloropsis gaditana in Nitrogen Depletion.</title>
        <authorList>
            <person name="Corteggiani Carpinelli E."/>
            <person name="Telatin A."/>
            <person name="Vitulo N."/>
            <person name="Forcato C."/>
            <person name="D'Angelo M."/>
            <person name="Schiavon R."/>
            <person name="Vezzi A."/>
            <person name="Giacometti G.M."/>
            <person name="Morosinotto T."/>
            <person name="Valle G."/>
        </authorList>
    </citation>
    <scope>NUCLEOTIDE SEQUENCE [LARGE SCALE GENOMIC DNA]</scope>
    <source>
        <strain evidence="2 3">B-31</strain>
    </source>
</reference>
<protein>
    <submittedName>
        <fullName evidence="2">Uncharacterized protein</fullName>
    </submittedName>
</protein>
<dbReference type="Proteomes" id="UP000019335">
    <property type="component" value="Chromosome 2"/>
</dbReference>
<feature type="non-terminal residue" evidence="2">
    <location>
        <position position="1"/>
    </location>
</feature>
<gene>
    <name evidence="2" type="ORF">Naga_102959g1</name>
</gene>
<dbReference type="EMBL" id="AZIL01000077">
    <property type="protein sequence ID" value="EWM30011.1"/>
    <property type="molecule type" value="Genomic_DNA"/>
</dbReference>
<feature type="compositionally biased region" description="Basic residues" evidence="1">
    <location>
        <begin position="52"/>
        <end position="61"/>
    </location>
</feature>
<proteinExistence type="predicted"/>
<name>W7UB88_9STRA</name>
<evidence type="ECO:0000313" key="3">
    <source>
        <dbReference type="Proteomes" id="UP000019335"/>
    </source>
</evidence>
<accession>W7UB88</accession>
<dbReference type="AlphaFoldDB" id="W7UB88"/>
<feature type="region of interest" description="Disordered" evidence="1">
    <location>
        <begin position="52"/>
        <end position="94"/>
    </location>
</feature>
<evidence type="ECO:0000256" key="1">
    <source>
        <dbReference type="SAM" id="MobiDB-lite"/>
    </source>
</evidence>